<name>A0A932DS25_9BACT</name>
<dbReference type="GO" id="GO:0019843">
    <property type="term" value="F:rRNA binding"/>
    <property type="evidence" value="ECO:0007669"/>
    <property type="project" value="UniProtKB-UniRule"/>
</dbReference>
<evidence type="ECO:0000256" key="1">
    <source>
        <dbReference type="ARBA" id="ARBA00010618"/>
    </source>
</evidence>
<dbReference type="GO" id="GO:1990904">
    <property type="term" value="C:ribonucleoprotein complex"/>
    <property type="evidence" value="ECO:0007669"/>
    <property type="project" value="UniProtKB-KW"/>
</dbReference>
<evidence type="ECO:0000313" key="8">
    <source>
        <dbReference type="EMBL" id="MBI2052436.1"/>
    </source>
</evidence>
<dbReference type="GO" id="GO:0006412">
    <property type="term" value="P:translation"/>
    <property type="evidence" value="ECO:0007669"/>
    <property type="project" value="UniProtKB-UniRule"/>
</dbReference>
<keyword evidence="2 5" id="KW-0689">Ribosomal protein</keyword>
<keyword evidence="5" id="KW-0694">RNA-binding</keyword>
<comment type="caution">
    <text evidence="9">The sequence shown here is derived from an EMBL/GenBank/DDBJ whole genome shotgun (WGS) entry which is preliminary data.</text>
</comment>
<keyword evidence="5" id="KW-0699">rRNA-binding</keyword>
<dbReference type="SUPFAM" id="SSF50104">
    <property type="entry name" value="Translation proteins SH3-like domain"/>
    <property type="match status" value="1"/>
</dbReference>
<dbReference type="HAMAP" id="MF_01326_B">
    <property type="entry name" value="Ribosomal_uL24_B"/>
    <property type="match status" value="1"/>
</dbReference>
<feature type="domain" description="KOW" evidence="7">
    <location>
        <begin position="2"/>
        <end position="29"/>
    </location>
</feature>
<dbReference type="Proteomes" id="UP000709672">
    <property type="component" value="Unassembled WGS sequence"/>
</dbReference>
<evidence type="ECO:0000313" key="10">
    <source>
        <dbReference type="Proteomes" id="UP000709672"/>
    </source>
</evidence>
<organism evidence="9 10">
    <name type="scientific">Candidatus Sungiibacteriota bacterium</name>
    <dbReference type="NCBI Taxonomy" id="2750080"/>
    <lineage>
        <taxon>Bacteria</taxon>
        <taxon>Candidatus Sungiibacteriota</taxon>
    </lineage>
</organism>
<comment type="function">
    <text evidence="5">One of the proteins that surrounds the polypeptide exit tunnel on the outside of the subunit.</text>
</comment>
<evidence type="ECO:0000256" key="3">
    <source>
        <dbReference type="ARBA" id="ARBA00023274"/>
    </source>
</evidence>
<dbReference type="InterPro" id="IPR014722">
    <property type="entry name" value="Rib_uL2_dom2"/>
</dbReference>
<dbReference type="InterPro" id="IPR005824">
    <property type="entry name" value="KOW"/>
</dbReference>
<dbReference type="Proteomes" id="UP000786662">
    <property type="component" value="Unassembled WGS sequence"/>
</dbReference>
<evidence type="ECO:0000256" key="4">
    <source>
        <dbReference type="ARBA" id="ARBA00035206"/>
    </source>
</evidence>
<sequence length="101" mass="11261">MKIKKGDEIKIVTGKDKGKTGQVTKVFPQDNSVLAEGLNLFKKHSKPRQQDKKGEVILIPKPMDVSVVRLVCPKCRKTTRVGYTLTGDHKSRICKKCAQAI</sequence>
<dbReference type="CDD" id="cd06089">
    <property type="entry name" value="KOW_RPL26"/>
    <property type="match status" value="1"/>
</dbReference>
<evidence type="ECO:0000256" key="2">
    <source>
        <dbReference type="ARBA" id="ARBA00022980"/>
    </source>
</evidence>
<dbReference type="Gene3D" id="2.30.30.30">
    <property type="match status" value="1"/>
</dbReference>
<dbReference type="InterPro" id="IPR003256">
    <property type="entry name" value="Ribosomal_uL24"/>
</dbReference>
<dbReference type="SMART" id="SM00739">
    <property type="entry name" value="KOW"/>
    <property type="match status" value="1"/>
</dbReference>
<dbReference type="InterPro" id="IPR041988">
    <property type="entry name" value="Ribosomal_uL24_KOW"/>
</dbReference>
<dbReference type="InterPro" id="IPR005825">
    <property type="entry name" value="Ribosomal_uL24_CS"/>
</dbReference>
<dbReference type="PROSITE" id="PS01108">
    <property type="entry name" value="RIBOSOMAL_L24"/>
    <property type="match status" value="1"/>
</dbReference>
<dbReference type="AlphaFoldDB" id="A0A932DS25"/>
<dbReference type="GO" id="GO:0005840">
    <property type="term" value="C:ribosome"/>
    <property type="evidence" value="ECO:0007669"/>
    <property type="project" value="UniProtKB-KW"/>
</dbReference>
<dbReference type="InterPro" id="IPR008991">
    <property type="entry name" value="Translation_prot_SH3-like_sf"/>
</dbReference>
<comment type="similarity">
    <text evidence="1 5 6">Belongs to the universal ribosomal protein uL24 family.</text>
</comment>
<gene>
    <name evidence="5" type="primary">rplX</name>
    <name evidence="8" type="ORF">HYT38_02030</name>
    <name evidence="9" type="ORF">HYV66_00270</name>
</gene>
<comment type="subunit">
    <text evidence="5">Part of the 50S ribosomal subunit.</text>
</comment>
<keyword evidence="3 5" id="KW-0687">Ribonucleoprotein</keyword>
<evidence type="ECO:0000256" key="5">
    <source>
        <dbReference type="HAMAP-Rule" id="MF_01326"/>
    </source>
</evidence>
<reference evidence="9" key="1">
    <citation type="submission" date="2020-07" db="EMBL/GenBank/DDBJ databases">
        <title>Huge and variable diversity of episymbiotic CPR bacteria and DPANN archaea in groundwater ecosystems.</title>
        <authorList>
            <person name="He C.Y."/>
            <person name="Keren R."/>
            <person name="Whittaker M."/>
            <person name="Farag I.F."/>
            <person name="Doudna J."/>
            <person name="Cate J.H.D."/>
            <person name="Banfield J.F."/>
        </authorList>
    </citation>
    <scope>NUCLEOTIDE SEQUENCE</scope>
    <source>
        <strain evidence="8">NC_groundwater_191_Ag_S-0.1um_45_8</strain>
        <strain evidence="9">NC_groundwater_418_Ag_B-0.1um_45_10</strain>
    </source>
</reference>
<accession>A0A932DS25</accession>
<dbReference type="GO" id="GO:0003735">
    <property type="term" value="F:structural constituent of ribosome"/>
    <property type="evidence" value="ECO:0007669"/>
    <property type="project" value="InterPro"/>
</dbReference>
<proteinExistence type="inferred from homology"/>
<dbReference type="EMBL" id="JACPHQ010000002">
    <property type="protein sequence ID" value="MBI2465660.1"/>
    <property type="molecule type" value="Genomic_DNA"/>
</dbReference>
<dbReference type="NCBIfam" id="TIGR01079">
    <property type="entry name" value="rplX_bact"/>
    <property type="match status" value="1"/>
</dbReference>
<evidence type="ECO:0000259" key="7">
    <source>
        <dbReference type="SMART" id="SM00739"/>
    </source>
</evidence>
<dbReference type="Pfam" id="PF17136">
    <property type="entry name" value="ribosomal_L24"/>
    <property type="match status" value="1"/>
</dbReference>
<dbReference type="EMBL" id="JACOYY010000062">
    <property type="protein sequence ID" value="MBI2052436.1"/>
    <property type="molecule type" value="Genomic_DNA"/>
</dbReference>
<evidence type="ECO:0000313" key="9">
    <source>
        <dbReference type="EMBL" id="MBI2465660.1"/>
    </source>
</evidence>
<dbReference type="InterPro" id="IPR057264">
    <property type="entry name" value="Ribosomal_uL24_C"/>
</dbReference>
<dbReference type="PANTHER" id="PTHR12903">
    <property type="entry name" value="MITOCHONDRIAL RIBOSOMAL PROTEIN L24"/>
    <property type="match status" value="1"/>
</dbReference>
<comment type="function">
    <text evidence="5">One of two assembly initiator proteins, it binds directly to the 5'-end of the 23S rRNA, where it nucleates assembly of the 50S subunit.</text>
</comment>
<dbReference type="Pfam" id="PF00467">
    <property type="entry name" value="KOW"/>
    <property type="match status" value="1"/>
</dbReference>
<protein>
    <recommendedName>
        <fullName evidence="4 5">Large ribosomal subunit protein uL24</fullName>
    </recommendedName>
</protein>
<evidence type="ECO:0000256" key="6">
    <source>
        <dbReference type="RuleBase" id="RU003477"/>
    </source>
</evidence>